<evidence type="ECO:0000313" key="15">
    <source>
        <dbReference type="Proteomes" id="UP000824890"/>
    </source>
</evidence>
<dbReference type="Proteomes" id="UP000824890">
    <property type="component" value="Unassembled WGS sequence"/>
</dbReference>
<dbReference type="InterPro" id="IPR006132">
    <property type="entry name" value="Asp/Orn_carbamoyltranf_P-bd"/>
</dbReference>
<keyword evidence="6" id="KW-0665">Pyrimidine biosynthesis</keyword>
<dbReference type="PANTHER" id="PTHR34675:SF1">
    <property type="entry name" value="PROTEIN TRIGALACTOSYLDIACYLGLYCEROL 2, CHLOROPLASTIC"/>
    <property type="match status" value="1"/>
</dbReference>
<proteinExistence type="inferred from homology"/>
<dbReference type="InterPro" id="IPR039342">
    <property type="entry name" value="TGD2-like"/>
</dbReference>
<reference evidence="14 15" key="1">
    <citation type="submission" date="2021-05" db="EMBL/GenBank/DDBJ databases">
        <title>Genome Assembly of Synthetic Allotetraploid Brassica napus Reveals Homoeologous Exchanges between Subgenomes.</title>
        <authorList>
            <person name="Davis J.T."/>
        </authorList>
    </citation>
    <scope>NUCLEOTIDE SEQUENCE [LARGE SCALE GENOMIC DNA]</scope>
    <source>
        <strain evidence="15">cv. Da-Ae</strain>
        <tissue evidence="14">Seedling</tissue>
    </source>
</reference>
<evidence type="ECO:0000256" key="4">
    <source>
        <dbReference type="ARBA" id="ARBA00013008"/>
    </source>
</evidence>
<dbReference type="InterPro" id="IPR001471">
    <property type="entry name" value="AP2/ERF_dom"/>
</dbReference>
<keyword evidence="10" id="KW-0539">Nucleus</keyword>
<dbReference type="Pfam" id="PF00847">
    <property type="entry name" value="AP2"/>
    <property type="match status" value="1"/>
</dbReference>
<organism evidence="14 15">
    <name type="scientific">Brassica napus</name>
    <name type="common">Rape</name>
    <dbReference type="NCBI Taxonomy" id="3708"/>
    <lineage>
        <taxon>Eukaryota</taxon>
        <taxon>Viridiplantae</taxon>
        <taxon>Streptophyta</taxon>
        <taxon>Embryophyta</taxon>
        <taxon>Tracheophyta</taxon>
        <taxon>Spermatophyta</taxon>
        <taxon>Magnoliopsida</taxon>
        <taxon>eudicotyledons</taxon>
        <taxon>Gunneridae</taxon>
        <taxon>Pentapetalae</taxon>
        <taxon>rosids</taxon>
        <taxon>malvids</taxon>
        <taxon>Brassicales</taxon>
        <taxon>Brassicaceae</taxon>
        <taxon>Brassiceae</taxon>
        <taxon>Brassica</taxon>
    </lineage>
</organism>
<evidence type="ECO:0000256" key="9">
    <source>
        <dbReference type="ARBA" id="ARBA00023163"/>
    </source>
</evidence>
<feature type="region of interest" description="Disordered" evidence="12">
    <location>
        <begin position="963"/>
        <end position="1021"/>
    </location>
</feature>
<keyword evidence="7" id="KW-0805">Transcription regulation</keyword>
<keyword evidence="8" id="KW-0238">DNA-binding</keyword>
<comment type="pathway">
    <text evidence="2">Pyrimidine metabolism; UMP biosynthesis via de novo pathway; (S)-dihydroorotate from bicarbonate: step 2/3.</text>
</comment>
<dbReference type="InterPro" id="IPR016177">
    <property type="entry name" value="DNA-bd_dom_sf"/>
</dbReference>
<dbReference type="InterPro" id="IPR036955">
    <property type="entry name" value="AP2/ERF_dom_sf"/>
</dbReference>
<dbReference type="NCBIfam" id="TIGR00670">
    <property type="entry name" value="asp_carb_tr"/>
    <property type="match status" value="1"/>
</dbReference>
<dbReference type="NCBIfam" id="NF002032">
    <property type="entry name" value="PRK00856.1"/>
    <property type="match status" value="1"/>
</dbReference>
<dbReference type="InterPro" id="IPR036901">
    <property type="entry name" value="Asp/Orn_carbamoylTrfase_sf"/>
</dbReference>
<evidence type="ECO:0000256" key="6">
    <source>
        <dbReference type="ARBA" id="ARBA00022975"/>
    </source>
</evidence>
<dbReference type="HAMAP" id="MF_00001">
    <property type="entry name" value="Asp_carb_tr"/>
    <property type="match status" value="1"/>
</dbReference>
<evidence type="ECO:0000256" key="3">
    <source>
        <dbReference type="ARBA" id="ARBA00011233"/>
    </source>
</evidence>
<name>A0ABQ8BI07_BRANA</name>
<dbReference type="SUPFAM" id="SSF53671">
    <property type="entry name" value="Aspartate/ornithine carbamoyltransferase"/>
    <property type="match status" value="1"/>
</dbReference>
<evidence type="ECO:0000256" key="5">
    <source>
        <dbReference type="ARBA" id="ARBA00022679"/>
    </source>
</evidence>
<comment type="catalytic activity">
    <reaction evidence="11">
        <text>carbamoyl phosphate + L-aspartate = N-carbamoyl-L-aspartate + phosphate + H(+)</text>
        <dbReference type="Rhea" id="RHEA:20013"/>
        <dbReference type="ChEBI" id="CHEBI:15378"/>
        <dbReference type="ChEBI" id="CHEBI:29991"/>
        <dbReference type="ChEBI" id="CHEBI:32814"/>
        <dbReference type="ChEBI" id="CHEBI:43474"/>
        <dbReference type="ChEBI" id="CHEBI:58228"/>
        <dbReference type="EC" id="2.1.3.2"/>
    </reaction>
</comment>
<comment type="caution">
    <text evidence="14">The sequence shown here is derived from an EMBL/GenBank/DDBJ whole genome shotgun (WGS) entry which is preliminary data.</text>
</comment>
<dbReference type="PRINTS" id="PR00367">
    <property type="entry name" value="ETHRSPELEMNT"/>
</dbReference>
<feature type="domain" description="AP2/ERF" evidence="13">
    <location>
        <begin position="853"/>
        <end position="910"/>
    </location>
</feature>
<keyword evidence="5" id="KW-0808">Transferase</keyword>
<dbReference type="InterPro" id="IPR003399">
    <property type="entry name" value="Mce/MlaD"/>
</dbReference>
<evidence type="ECO:0000256" key="12">
    <source>
        <dbReference type="SAM" id="MobiDB-lite"/>
    </source>
</evidence>
<dbReference type="InterPro" id="IPR006131">
    <property type="entry name" value="Asp_carbamoyltransf_Asp/Orn-bd"/>
</dbReference>
<evidence type="ECO:0000256" key="10">
    <source>
        <dbReference type="ARBA" id="ARBA00023242"/>
    </source>
</evidence>
<dbReference type="EMBL" id="JAGKQM010000011">
    <property type="protein sequence ID" value="KAH0904102.1"/>
    <property type="molecule type" value="Genomic_DNA"/>
</dbReference>
<gene>
    <name evidence="14" type="ORF">HID58_043605</name>
</gene>
<dbReference type="PROSITE" id="PS51032">
    <property type="entry name" value="AP2_ERF"/>
    <property type="match status" value="1"/>
</dbReference>
<dbReference type="InterPro" id="IPR002082">
    <property type="entry name" value="Asp_carbamoyltransf"/>
</dbReference>
<evidence type="ECO:0000256" key="2">
    <source>
        <dbReference type="ARBA" id="ARBA00004852"/>
    </source>
</evidence>
<dbReference type="PROSITE" id="PS00097">
    <property type="entry name" value="CARBAMOYLTRANSFERASE"/>
    <property type="match status" value="1"/>
</dbReference>
<sequence>MKDWIMFGFLDTSYGHNCKSTWLFCKVMCKITHPSNEMSITSSFTSATLCGSLVSPKALGCSNAFPSNHFSNPFESSKLCLTANPKKSIAPVQGIRCHAMQVETREAFTAGKEFQLSDVIEGQQFDREMLSAIFDVALEMEKIEKSSSQSEILKGYLMATLFYEPSTRTRLSFESAMKRLGGEVLTTENAREFSSAAKGETLEDTIRTVEGYSDIIVMRHFESGAAKKAAATANIPVINAGDGPGEHPTQALLDVYTIQSEIGKLDGISVALVGDLANGRTVRSLAYLLAKFKDVKIYLVSPEIVKMKDDIKDYLTLNGVEWEESSDLMEVASKCDVVYQTRIQRERFGERLDLYEAARGKYIVDKALLGVMQKDAVIMHPLPRLDEITADVDADPRAAYFRQAKNGLFIRMALLKLLLVGQLVRSLTQFTCSYQLQLGEIATLLHKKMIGSPVMSSSSMIVCPRVSPNGLPHLPPKPRTRRLVVRAASPSSQPEGKSPLTVVLDVPRSIWRQTLKPLSDFGFGKRSVWEGGVGLFLVSGATLLALSWAWLRGFQMRAKFRKYQTVFELSQASGICTGTPVRIRGVTVGSVIRVNPSLKNIEAVAEIEDDKIIIPRNSLVEVNQSGLLMETMIDITPKDPIPEPSVGPLHQECGKEGLIVCDKEKIKGEQGVSLDELVGIFTRMGRDVEEIGVANAFSLAERAVSVIEDAKPLLKKIQAMAEDAQPLLSEFRDSGLLKEVEEDCENVNLLDLLFLLHCRKVHSSILTPENTELIQKSVYTLVYTLKNVESISSDILGFTGDEATRKNLKLLIKSLNLSSSNHITSGFFFFTMRKGRGSSAVPTALHGSVKEPRYRGVRKRPWGRFAAEIRDPLKKSRVWLGTFDSAVEAARAYDAAARNLRGSKAKTNFPIDCSPSSPLQPLNYQNHHRNLAPNQNQMDPFMDHRLYGGGGGSFQEQQVISRPASSSLSSTVKSCSGPRPAAKATKRYHPRTPPVAPEDCHSDCDSSSSVIDDGDDIASSSSRRKAPFMFDLNFPPLDGADLFADDLHCTDLRL</sequence>
<dbReference type="SUPFAM" id="SSF54171">
    <property type="entry name" value="DNA-binding domain"/>
    <property type="match status" value="1"/>
</dbReference>
<keyword evidence="15" id="KW-1185">Reference proteome</keyword>
<dbReference type="CDD" id="cd00018">
    <property type="entry name" value="AP2"/>
    <property type="match status" value="1"/>
</dbReference>
<dbReference type="PANTHER" id="PTHR34675">
    <property type="entry name" value="PROTEIN TRIGALACTOSYLDIACYLGLYCEROL 2, CHLOROPLASTIC"/>
    <property type="match status" value="1"/>
</dbReference>
<accession>A0ABQ8BI07</accession>
<dbReference type="Pfam" id="PF00185">
    <property type="entry name" value="OTCace"/>
    <property type="match status" value="1"/>
</dbReference>
<evidence type="ECO:0000256" key="11">
    <source>
        <dbReference type="ARBA" id="ARBA00048859"/>
    </source>
</evidence>
<dbReference type="InterPro" id="IPR006130">
    <property type="entry name" value="Asp/Orn_carbamoylTrfase"/>
</dbReference>
<comment type="subcellular location">
    <subcellularLocation>
        <location evidence="1">Nucleus</location>
    </subcellularLocation>
</comment>
<dbReference type="SMART" id="SM00380">
    <property type="entry name" value="AP2"/>
    <property type="match status" value="1"/>
</dbReference>
<dbReference type="Pfam" id="PF02729">
    <property type="entry name" value="OTCace_N"/>
    <property type="match status" value="1"/>
</dbReference>
<dbReference type="PRINTS" id="PR00100">
    <property type="entry name" value="AOTCASE"/>
</dbReference>
<evidence type="ECO:0000256" key="1">
    <source>
        <dbReference type="ARBA" id="ARBA00004123"/>
    </source>
</evidence>
<keyword evidence="9" id="KW-0804">Transcription</keyword>
<dbReference type="PRINTS" id="PR00101">
    <property type="entry name" value="ATCASE"/>
</dbReference>
<comment type="subunit">
    <text evidence="3">Homotrimer.</text>
</comment>
<dbReference type="EC" id="2.1.3.2" evidence="4"/>
<dbReference type="Gene3D" id="3.30.730.10">
    <property type="entry name" value="AP2/ERF domain"/>
    <property type="match status" value="1"/>
</dbReference>
<evidence type="ECO:0000259" key="13">
    <source>
        <dbReference type="PROSITE" id="PS51032"/>
    </source>
</evidence>
<evidence type="ECO:0000256" key="8">
    <source>
        <dbReference type="ARBA" id="ARBA00023125"/>
    </source>
</evidence>
<feature type="compositionally biased region" description="Low complexity" evidence="12">
    <location>
        <begin position="1005"/>
        <end position="1021"/>
    </location>
</feature>
<evidence type="ECO:0000313" key="14">
    <source>
        <dbReference type="EMBL" id="KAH0904102.1"/>
    </source>
</evidence>
<dbReference type="Gene3D" id="3.40.50.1370">
    <property type="entry name" value="Aspartate/ornithine carbamoyltransferase"/>
    <property type="match status" value="2"/>
</dbReference>
<evidence type="ECO:0000256" key="7">
    <source>
        <dbReference type="ARBA" id="ARBA00023015"/>
    </source>
</evidence>
<protein>
    <recommendedName>
        <fullName evidence="4">aspartate carbamoyltransferase</fullName>
        <ecNumber evidence="4">2.1.3.2</ecNumber>
    </recommendedName>
</protein>
<feature type="compositionally biased region" description="Low complexity" evidence="12">
    <location>
        <begin position="965"/>
        <end position="976"/>
    </location>
</feature>
<dbReference type="Pfam" id="PF02470">
    <property type="entry name" value="MlaD"/>
    <property type="match status" value="1"/>
</dbReference>